<dbReference type="EMBL" id="SMRU01000020">
    <property type="protein sequence ID" value="TDF93079.1"/>
    <property type="molecule type" value="Genomic_DNA"/>
</dbReference>
<evidence type="ECO:0000256" key="2">
    <source>
        <dbReference type="ARBA" id="ARBA00023125"/>
    </source>
</evidence>
<dbReference type="AlphaFoldDB" id="A0A4R5KCM7"/>
<keyword evidence="8" id="KW-1185">Reference proteome</keyword>
<feature type="region of interest" description="Disordered" evidence="5">
    <location>
        <begin position="36"/>
        <end position="64"/>
    </location>
</feature>
<dbReference type="PANTHER" id="PTHR30055:SF160">
    <property type="entry name" value="TRANSCRIPTIONAL REGULATORY PROTEIN (PROBABLY ASNC-FAMILY)-RELATED"/>
    <property type="match status" value="1"/>
</dbReference>
<evidence type="ECO:0000256" key="3">
    <source>
        <dbReference type="ARBA" id="ARBA00023163"/>
    </source>
</evidence>
<keyword evidence="3" id="KW-0804">Transcription</keyword>
<feature type="compositionally biased region" description="Basic and acidic residues" evidence="5">
    <location>
        <begin position="42"/>
        <end position="56"/>
    </location>
</feature>
<feature type="DNA-binding region" description="H-T-H motif" evidence="4">
    <location>
        <begin position="89"/>
        <end position="108"/>
    </location>
</feature>
<keyword evidence="1" id="KW-0805">Transcription regulation</keyword>
<name>A0A4R5KCM7_9MICC</name>
<dbReference type="Proteomes" id="UP000295511">
    <property type="component" value="Unassembled WGS sequence"/>
</dbReference>
<dbReference type="PROSITE" id="PS50977">
    <property type="entry name" value="HTH_TETR_2"/>
    <property type="match status" value="1"/>
</dbReference>
<keyword evidence="2 4" id="KW-0238">DNA-binding</keyword>
<dbReference type="InterPro" id="IPR036271">
    <property type="entry name" value="Tet_transcr_reg_TetR-rel_C_sf"/>
</dbReference>
<sequence>MGSKSSGHTSKYPCRCRQVILPRSIVVITAKGKGGRQVAESSRTKQEAQVKPDRTVSQRSARLPRDERRAQLLNAALEVFVANGFHGAAMDEIAETAHVSKPVLYQHFPSKRDLYMALLDSHLATLTDLMLTALNSTSDNKERVQAVMRAYYRFIASDDQAHRLVFESDLINDPDVSSRLETFNRTFADAVAKVIAEDTKLPHLEAQLLGRGLAGMAQVSARYWLETDGNLDIDVASDLIYRLAWRGISRFPKES</sequence>
<dbReference type="PANTHER" id="PTHR30055">
    <property type="entry name" value="HTH-TYPE TRANSCRIPTIONAL REGULATOR RUTR"/>
    <property type="match status" value="1"/>
</dbReference>
<dbReference type="GO" id="GO:0000976">
    <property type="term" value="F:transcription cis-regulatory region binding"/>
    <property type="evidence" value="ECO:0007669"/>
    <property type="project" value="TreeGrafter"/>
</dbReference>
<evidence type="ECO:0000256" key="4">
    <source>
        <dbReference type="PROSITE-ProRule" id="PRU00335"/>
    </source>
</evidence>
<organism evidence="7 8">
    <name type="scientific">Arthrobacter terricola</name>
    <dbReference type="NCBI Taxonomy" id="2547396"/>
    <lineage>
        <taxon>Bacteria</taxon>
        <taxon>Bacillati</taxon>
        <taxon>Actinomycetota</taxon>
        <taxon>Actinomycetes</taxon>
        <taxon>Micrococcales</taxon>
        <taxon>Micrococcaceae</taxon>
        <taxon>Arthrobacter</taxon>
    </lineage>
</organism>
<evidence type="ECO:0000256" key="5">
    <source>
        <dbReference type="SAM" id="MobiDB-lite"/>
    </source>
</evidence>
<protein>
    <submittedName>
        <fullName evidence="7">TetR/AcrR family transcriptional regulator</fullName>
    </submittedName>
</protein>
<gene>
    <name evidence="7" type="ORF">E1809_16470</name>
</gene>
<evidence type="ECO:0000256" key="1">
    <source>
        <dbReference type="ARBA" id="ARBA00023015"/>
    </source>
</evidence>
<dbReference type="PRINTS" id="PR00455">
    <property type="entry name" value="HTHTETR"/>
</dbReference>
<dbReference type="InterPro" id="IPR001647">
    <property type="entry name" value="HTH_TetR"/>
</dbReference>
<dbReference type="GO" id="GO:0045892">
    <property type="term" value="P:negative regulation of DNA-templated transcription"/>
    <property type="evidence" value="ECO:0007669"/>
    <property type="project" value="UniProtKB-ARBA"/>
</dbReference>
<dbReference type="SUPFAM" id="SSF48498">
    <property type="entry name" value="Tetracyclin repressor-like, C-terminal domain"/>
    <property type="match status" value="1"/>
</dbReference>
<reference evidence="7 8" key="1">
    <citation type="submission" date="2019-03" db="EMBL/GenBank/DDBJ databases">
        <title>Whole genome sequence of Arthrobacter sp JH1-1.</title>
        <authorList>
            <person name="Trinh H.N."/>
        </authorList>
    </citation>
    <scope>NUCLEOTIDE SEQUENCE [LARGE SCALE GENOMIC DNA]</scope>
    <source>
        <strain evidence="7 8">JH1-1</strain>
    </source>
</reference>
<dbReference type="SUPFAM" id="SSF46689">
    <property type="entry name" value="Homeodomain-like"/>
    <property type="match status" value="1"/>
</dbReference>
<evidence type="ECO:0000313" key="7">
    <source>
        <dbReference type="EMBL" id="TDF93079.1"/>
    </source>
</evidence>
<dbReference type="FunFam" id="1.10.10.60:FF:000141">
    <property type="entry name" value="TetR family transcriptional regulator"/>
    <property type="match status" value="1"/>
</dbReference>
<evidence type="ECO:0000259" key="6">
    <source>
        <dbReference type="PROSITE" id="PS50977"/>
    </source>
</evidence>
<dbReference type="Pfam" id="PF00440">
    <property type="entry name" value="TetR_N"/>
    <property type="match status" value="1"/>
</dbReference>
<accession>A0A4R5KCM7</accession>
<comment type="caution">
    <text evidence="7">The sequence shown here is derived from an EMBL/GenBank/DDBJ whole genome shotgun (WGS) entry which is preliminary data.</text>
</comment>
<evidence type="ECO:0000313" key="8">
    <source>
        <dbReference type="Proteomes" id="UP000295511"/>
    </source>
</evidence>
<dbReference type="InterPro" id="IPR009057">
    <property type="entry name" value="Homeodomain-like_sf"/>
</dbReference>
<dbReference type="InterPro" id="IPR050109">
    <property type="entry name" value="HTH-type_TetR-like_transc_reg"/>
</dbReference>
<dbReference type="OrthoDB" id="70491at2"/>
<dbReference type="GO" id="GO:0003700">
    <property type="term" value="F:DNA-binding transcription factor activity"/>
    <property type="evidence" value="ECO:0007669"/>
    <property type="project" value="TreeGrafter"/>
</dbReference>
<proteinExistence type="predicted"/>
<dbReference type="Gene3D" id="1.10.357.10">
    <property type="entry name" value="Tetracycline Repressor, domain 2"/>
    <property type="match status" value="1"/>
</dbReference>
<feature type="domain" description="HTH tetR-type" evidence="6">
    <location>
        <begin position="66"/>
        <end position="126"/>
    </location>
</feature>